<name>A0A3R9PSU0_9BACT</name>
<gene>
    <name evidence="4" type="ORF">EDE15_2673</name>
</gene>
<evidence type="ECO:0000256" key="1">
    <source>
        <dbReference type="ARBA" id="ARBA00009013"/>
    </source>
</evidence>
<dbReference type="AlphaFoldDB" id="A0A3R9PSU0"/>
<dbReference type="InterPro" id="IPR002645">
    <property type="entry name" value="STAS_dom"/>
</dbReference>
<sequence length="134" mass="14730">MMQTNHAQVWKSTPFTIERKEGKAPGTVIFRLCGPFTARDMFGTLAPIGLLNILSFQSTPSEELPALNILDLTDVPYMDSTGLGRIVSHYVHCRGKGVRMIIAGASPRVVELFRLTKVDSTIPMAPTVEEADIQ</sequence>
<comment type="similarity">
    <text evidence="1 2">Belongs to the anti-sigma-factor antagonist family.</text>
</comment>
<dbReference type="SUPFAM" id="SSF52091">
    <property type="entry name" value="SpoIIaa-like"/>
    <property type="match status" value="1"/>
</dbReference>
<evidence type="ECO:0000313" key="4">
    <source>
        <dbReference type="EMBL" id="RSL17145.1"/>
    </source>
</evidence>
<evidence type="ECO:0000256" key="2">
    <source>
        <dbReference type="RuleBase" id="RU003749"/>
    </source>
</evidence>
<comment type="caution">
    <text evidence="4">The sequence shown here is derived from an EMBL/GenBank/DDBJ whole genome shotgun (WGS) entry which is preliminary data.</text>
</comment>
<keyword evidence="5" id="KW-1185">Reference proteome</keyword>
<dbReference type="Gene3D" id="3.30.750.24">
    <property type="entry name" value="STAS domain"/>
    <property type="match status" value="1"/>
</dbReference>
<dbReference type="Pfam" id="PF01740">
    <property type="entry name" value="STAS"/>
    <property type="match status" value="1"/>
</dbReference>
<dbReference type="RefSeq" id="WP_125485666.1">
    <property type="nucleotide sequence ID" value="NZ_RSDW01000001.1"/>
</dbReference>
<organism evidence="4 5">
    <name type="scientific">Edaphobacter aggregans</name>
    <dbReference type="NCBI Taxonomy" id="570835"/>
    <lineage>
        <taxon>Bacteria</taxon>
        <taxon>Pseudomonadati</taxon>
        <taxon>Acidobacteriota</taxon>
        <taxon>Terriglobia</taxon>
        <taxon>Terriglobales</taxon>
        <taxon>Acidobacteriaceae</taxon>
        <taxon>Edaphobacter</taxon>
    </lineage>
</organism>
<dbReference type="InterPro" id="IPR036513">
    <property type="entry name" value="STAS_dom_sf"/>
</dbReference>
<dbReference type="NCBIfam" id="TIGR00377">
    <property type="entry name" value="ant_ant_sig"/>
    <property type="match status" value="1"/>
</dbReference>
<dbReference type="PANTHER" id="PTHR33495:SF2">
    <property type="entry name" value="ANTI-SIGMA FACTOR ANTAGONIST TM_1081-RELATED"/>
    <property type="match status" value="1"/>
</dbReference>
<dbReference type="PROSITE" id="PS50801">
    <property type="entry name" value="STAS"/>
    <property type="match status" value="1"/>
</dbReference>
<evidence type="ECO:0000313" key="5">
    <source>
        <dbReference type="Proteomes" id="UP000269669"/>
    </source>
</evidence>
<feature type="domain" description="STAS" evidence="3">
    <location>
        <begin position="69"/>
        <end position="134"/>
    </location>
</feature>
<dbReference type="EMBL" id="RSDW01000001">
    <property type="protein sequence ID" value="RSL17145.1"/>
    <property type="molecule type" value="Genomic_DNA"/>
</dbReference>
<dbReference type="InterPro" id="IPR003658">
    <property type="entry name" value="Anti-sigma_ant"/>
</dbReference>
<proteinExistence type="inferred from homology"/>
<accession>A0A3R9PSU0</accession>
<dbReference type="PANTHER" id="PTHR33495">
    <property type="entry name" value="ANTI-SIGMA FACTOR ANTAGONIST TM_1081-RELATED-RELATED"/>
    <property type="match status" value="1"/>
</dbReference>
<dbReference type="Proteomes" id="UP000269669">
    <property type="component" value="Unassembled WGS sequence"/>
</dbReference>
<evidence type="ECO:0000259" key="3">
    <source>
        <dbReference type="PROSITE" id="PS50801"/>
    </source>
</evidence>
<dbReference type="GO" id="GO:0043856">
    <property type="term" value="F:anti-sigma factor antagonist activity"/>
    <property type="evidence" value="ECO:0007669"/>
    <property type="project" value="InterPro"/>
</dbReference>
<protein>
    <recommendedName>
        <fullName evidence="2">Anti-sigma factor antagonist</fullName>
    </recommendedName>
</protein>
<reference evidence="4 5" key="1">
    <citation type="submission" date="2018-12" db="EMBL/GenBank/DDBJ databases">
        <title>Sequencing of bacterial isolates from soil warming experiment in Harvard Forest, Massachusetts, USA.</title>
        <authorList>
            <person name="Deangelis K."/>
        </authorList>
    </citation>
    <scope>NUCLEOTIDE SEQUENCE [LARGE SCALE GENOMIC DNA]</scope>
    <source>
        <strain evidence="4 5">EB153</strain>
    </source>
</reference>
<dbReference type="OrthoDB" id="129620at2"/>
<dbReference type="CDD" id="cd07043">
    <property type="entry name" value="STAS_anti-anti-sigma_factors"/>
    <property type="match status" value="1"/>
</dbReference>